<proteinExistence type="predicted"/>
<dbReference type="HOGENOM" id="CLU_138079_0_0_1"/>
<sequence>PNISIYGPEASPNMDTPDFSQIDTFVEFKEKESADPFEDPKKADGLLSPSFERDLIEGKRTRGQLGSYVAAISGSQFRLRVFAILVFGSFARLMCWDRAGDVVTEKFNYTTEPYLVHFIYSYRLPFGRATRP</sequence>
<dbReference type="STRING" id="686832.A0A0C2XNK5"/>
<dbReference type="AlphaFoldDB" id="A0A0C2XNK5"/>
<feature type="non-terminal residue" evidence="1">
    <location>
        <position position="1"/>
    </location>
</feature>
<organism evidence="1 2">
    <name type="scientific">Hebeloma cylindrosporum</name>
    <dbReference type="NCBI Taxonomy" id="76867"/>
    <lineage>
        <taxon>Eukaryota</taxon>
        <taxon>Fungi</taxon>
        <taxon>Dikarya</taxon>
        <taxon>Basidiomycota</taxon>
        <taxon>Agaricomycotina</taxon>
        <taxon>Agaricomycetes</taxon>
        <taxon>Agaricomycetidae</taxon>
        <taxon>Agaricales</taxon>
        <taxon>Agaricineae</taxon>
        <taxon>Hymenogastraceae</taxon>
        <taxon>Hebeloma</taxon>
    </lineage>
</organism>
<name>A0A0C2XNK5_HEBCY</name>
<feature type="non-terminal residue" evidence="1">
    <location>
        <position position="132"/>
    </location>
</feature>
<evidence type="ECO:0000313" key="1">
    <source>
        <dbReference type="EMBL" id="KIM39243.1"/>
    </source>
</evidence>
<evidence type="ECO:0008006" key="3">
    <source>
        <dbReference type="Google" id="ProtNLM"/>
    </source>
</evidence>
<protein>
    <recommendedName>
        <fullName evidence="3">Fungal-type protein kinase domain-containing protein</fullName>
    </recommendedName>
</protein>
<dbReference type="OrthoDB" id="2739948at2759"/>
<keyword evidence="2" id="KW-1185">Reference proteome</keyword>
<evidence type="ECO:0000313" key="2">
    <source>
        <dbReference type="Proteomes" id="UP000053424"/>
    </source>
</evidence>
<gene>
    <name evidence="1" type="ORF">M413DRAFT_39041</name>
</gene>
<reference evidence="1 2" key="1">
    <citation type="submission" date="2014-04" db="EMBL/GenBank/DDBJ databases">
        <authorList>
            <consortium name="DOE Joint Genome Institute"/>
            <person name="Kuo A."/>
            <person name="Gay G."/>
            <person name="Dore J."/>
            <person name="Kohler A."/>
            <person name="Nagy L.G."/>
            <person name="Floudas D."/>
            <person name="Copeland A."/>
            <person name="Barry K.W."/>
            <person name="Cichocki N."/>
            <person name="Veneault-Fourrey C."/>
            <person name="LaButti K."/>
            <person name="Lindquist E.A."/>
            <person name="Lipzen A."/>
            <person name="Lundell T."/>
            <person name="Morin E."/>
            <person name="Murat C."/>
            <person name="Sun H."/>
            <person name="Tunlid A."/>
            <person name="Henrissat B."/>
            <person name="Grigoriev I.V."/>
            <person name="Hibbett D.S."/>
            <person name="Martin F."/>
            <person name="Nordberg H.P."/>
            <person name="Cantor M.N."/>
            <person name="Hua S.X."/>
        </authorList>
    </citation>
    <scope>NUCLEOTIDE SEQUENCE [LARGE SCALE GENOMIC DNA]</scope>
    <source>
        <strain evidence="2">h7</strain>
    </source>
</reference>
<dbReference type="EMBL" id="KN831786">
    <property type="protein sequence ID" value="KIM39243.1"/>
    <property type="molecule type" value="Genomic_DNA"/>
</dbReference>
<dbReference type="Proteomes" id="UP000053424">
    <property type="component" value="Unassembled WGS sequence"/>
</dbReference>
<reference evidence="2" key="2">
    <citation type="submission" date="2015-01" db="EMBL/GenBank/DDBJ databases">
        <title>Evolutionary Origins and Diversification of the Mycorrhizal Mutualists.</title>
        <authorList>
            <consortium name="DOE Joint Genome Institute"/>
            <consortium name="Mycorrhizal Genomics Consortium"/>
            <person name="Kohler A."/>
            <person name="Kuo A."/>
            <person name="Nagy L.G."/>
            <person name="Floudas D."/>
            <person name="Copeland A."/>
            <person name="Barry K.W."/>
            <person name="Cichocki N."/>
            <person name="Veneault-Fourrey C."/>
            <person name="LaButti K."/>
            <person name="Lindquist E.A."/>
            <person name="Lipzen A."/>
            <person name="Lundell T."/>
            <person name="Morin E."/>
            <person name="Murat C."/>
            <person name="Riley R."/>
            <person name="Ohm R."/>
            <person name="Sun H."/>
            <person name="Tunlid A."/>
            <person name="Henrissat B."/>
            <person name="Grigoriev I.V."/>
            <person name="Hibbett D.S."/>
            <person name="Martin F."/>
        </authorList>
    </citation>
    <scope>NUCLEOTIDE SEQUENCE [LARGE SCALE GENOMIC DNA]</scope>
    <source>
        <strain evidence="2">h7</strain>
    </source>
</reference>
<accession>A0A0C2XNK5</accession>